<dbReference type="GO" id="GO:0005524">
    <property type="term" value="F:ATP binding"/>
    <property type="evidence" value="ECO:0007669"/>
    <property type="project" value="UniProtKB-KW"/>
</dbReference>
<comment type="caution">
    <text evidence="12">The sequence shown here is derived from an EMBL/GenBank/DDBJ whole genome shotgun (WGS) entry which is preliminary data.</text>
</comment>
<feature type="region of interest" description="Disordered" evidence="11">
    <location>
        <begin position="134"/>
        <end position="158"/>
    </location>
</feature>
<dbReference type="Gene3D" id="3.30.200.20">
    <property type="entry name" value="Phosphorylase Kinase, domain 1"/>
    <property type="match status" value="1"/>
</dbReference>
<dbReference type="EMBL" id="JARKHS020019210">
    <property type="protein sequence ID" value="KAK8771855.1"/>
    <property type="molecule type" value="Genomic_DNA"/>
</dbReference>
<evidence type="ECO:0000256" key="1">
    <source>
        <dbReference type="ARBA" id="ARBA00006692"/>
    </source>
</evidence>
<evidence type="ECO:0000256" key="6">
    <source>
        <dbReference type="ARBA" id="ARBA00022741"/>
    </source>
</evidence>
<evidence type="ECO:0000256" key="5">
    <source>
        <dbReference type="ARBA" id="ARBA00022679"/>
    </source>
</evidence>
<evidence type="ECO:0000256" key="3">
    <source>
        <dbReference type="ARBA" id="ARBA00022527"/>
    </source>
</evidence>
<comment type="similarity">
    <text evidence="1">Belongs to the protein kinase superfamily. CAMK Ser/Thr protein kinase family.</text>
</comment>
<dbReference type="GO" id="GO:0004674">
    <property type="term" value="F:protein serine/threonine kinase activity"/>
    <property type="evidence" value="ECO:0007669"/>
    <property type="project" value="UniProtKB-KW"/>
</dbReference>
<evidence type="ECO:0000256" key="8">
    <source>
        <dbReference type="ARBA" id="ARBA00022840"/>
    </source>
</evidence>
<name>A0AAQ4EAR8_AMBAM</name>
<keyword evidence="8" id="KW-0067">ATP-binding</keyword>
<gene>
    <name evidence="12" type="ORF">V5799_024904</name>
</gene>
<keyword evidence="7" id="KW-0418">Kinase</keyword>
<evidence type="ECO:0000256" key="9">
    <source>
        <dbReference type="ARBA" id="ARBA00047899"/>
    </source>
</evidence>
<evidence type="ECO:0000256" key="11">
    <source>
        <dbReference type="SAM" id="MobiDB-lite"/>
    </source>
</evidence>
<evidence type="ECO:0000256" key="2">
    <source>
        <dbReference type="ARBA" id="ARBA00012513"/>
    </source>
</evidence>
<proteinExistence type="inferred from homology"/>
<keyword evidence="3" id="KW-0723">Serine/threonine-protein kinase</keyword>
<dbReference type="FunFam" id="3.30.200.20:FF:000156">
    <property type="entry name" value="MAP kinase-activated protein kinase 3"/>
    <property type="match status" value="1"/>
</dbReference>
<evidence type="ECO:0000313" key="13">
    <source>
        <dbReference type="Proteomes" id="UP001321473"/>
    </source>
</evidence>
<evidence type="ECO:0000256" key="10">
    <source>
        <dbReference type="ARBA" id="ARBA00048679"/>
    </source>
</evidence>
<dbReference type="AlphaFoldDB" id="A0AAQ4EAR8"/>
<accession>A0AAQ4EAR8</accession>
<evidence type="ECO:0000256" key="7">
    <source>
        <dbReference type="ARBA" id="ARBA00022777"/>
    </source>
</evidence>
<keyword evidence="6" id="KW-0547">Nucleotide-binding</keyword>
<reference evidence="12 13" key="1">
    <citation type="journal article" date="2023" name="Arcadia Sci">
        <title>De novo assembly of a long-read Amblyomma americanum tick genome.</title>
        <authorList>
            <person name="Chou S."/>
            <person name="Poskanzer K.E."/>
            <person name="Rollins M."/>
            <person name="Thuy-Boun P.S."/>
        </authorList>
    </citation>
    <scope>NUCLEOTIDE SEQUENCE [LARGE SCALE GENOMIC DNA]</scope>
    <source>
        <strain evidence="12">F_SG_1</strain>
        <tissue evidence="12">Salivary glands</tissue>
    </source>
</reference>
<keyword evidence="5" id="KW-0808">Transferase</keyword>
<evidence type="ECO:0000313" key="12">
    <source>
        <dbReference type="EMBL" id="KAK8771855.1"/>
    </source>
</evidence>
<keyword evidence="13" id="KW-1185">Reference proteome</keyword>
<sequence length="158" mass="18136">MQVLRDNVKARREVDLHWRASNCRHIVNIVDVYENVYGGNRCLLVVMEWKGLLCKHKWHLQISNLEEQNKFVTTFLLVACPDWPEQWCMKSWGIARTGGDPKLLDEGTGYEYGDDDDVVVIPFTMGGHPVRQSQTKIKTDWKQNGPASESGLRAILSH</sequence>
<protein>
    <recommendedName>
        <fullName evidence="2">non-specific serine/threonine protein kinase</fullName>
        <ecNumber evidence="2">2.7.11.1</ecNumber>
    </recommendedName>
</protein>
<dbReference type="Proteomes" id="UP001321473">
    <property type="component" value="Unassembled WGS sequence"/>
</dbReference>
<dbReference type="EC" id="2.7.11.1" evidence="2"/>
<comment type="catalytic activity">
    <reaction evidence="10">
        <text>L-seryl-[protein] + ATP = O-phospho-L-seryl-[protein] + ADP + H(+)</text>
        <dbReference type="Rhea" id="RHEA:17989"/>
        <dbReference type="Rhea" id="RHEA-COMP:9863"/>
        <dbReference type="Rhea" id="RHEA-COMP:11604"/>
        <dbReference type="ChEBI" id="CHEBI:15378"/>
        <dbReference type="ChEBI" id="CHEBI:29999"/>
        <dbReference type="ChEBI" id="CHEBI:30616"/>
        <dbReference type="ChEBI" id="CHEBI:83421"/>
        <dbReference type="ChEBI" id="CHEBI:456216"/>
        <dbReference type="EC" id="2.7.11.1"/>
    </reaction>
</comment>
<keyword evidence="4" id="KW-0597">Phosphoprotein</keyword>
<evidence type="ECO:0000256" key="4">
    <source>
        <dbReference type="ARBA" id="ARBA00022553"/>
    </source>
</evidence>
<organism evidence="12 13">
    <name type="scientific">Amblyomma americanum</name>
    <name type="common">Lone star tick</name>
    <dbReference type="NCBI Taxonomy" id="6943"/>
    <lineage>
        <taxon>Eukaryota</taxon>
        <taxon>Metazoa</taxon>
        <taxon>Ecdysozoa</taxon>
        <taxon>Arthropoda</taxon>
        <taxon>Chelicerata</taxon>
        <taxon>Arachnida</taxon>
        <taxon>Acari</taxon>
        <taxon>Parasitiformes</taxon>
        <taxon>Ixodida</taxon>
        <taxon>Ixodoidea</taxon>
        <taxon>Ixodidae</taxon>
        <taxon>Amblyomminae</taxon>
        <taxon>Amblyomma</taxon>
    </lineage>
</organism>
<comment type="catalytic activity">
    <reaction evidence="9">
        <text>L-threonyl-[protein] + ATP = O-phospho-L-threonyl-[protein] + ADP + H(+)</text>
        <dbReference type="Rhea" id="RHEA:46608"/>
        <dbReference type="Rhea" id="RHEA-COMP:11060"/>
        <dbReference type="Rhea" id="RHEA-COMP:11605"/>
        <dbReference type="ChEBI" id="CHEBI:15378"/>
        <dbReference type="ChEBI" id="CHEBI:30013"/>
        <dbReference type="ChEBI" id="CHEBI:30616"/>
        <dbReference type="ChEBI" id="CHEBI:61977"/>
        <dbReference type="ChEBI" id="CHEBI:456216"/>
        <dbReference type="EC" id="2.7.11.1"/>
    </reaction>
</comment>